<dbReference type="RefSeq" id="WP_394838031.1">
    <property type="nucleotide sequence ID" value="NZ_CP089929.1"/>
</dbReference>
<evidence type="ECO:0000256" key="1">
    <source>
        <dbReference type="ARBA" id="ARBA00001931"/>
    </source>
</evidence>
<dbReference type="InterPro" id="IPR002372">
    <property type="entry name" value="PQQ_rpt_dom"/>
</dbReference>
<comment type="similarity">
    <text evidence="2">Belongs to the bacterial PQQ dehydrogenase family.</text>
</comment>
<dbReference type="InterPro" id="IPR017511">
    <property type="entry name" value="PQQ_mDH"/>
</dbReference>
<evidence type="ECO:0000259" key="5">
    <source>
        <dbReference type="Pfam" id="PF01011"/>
    </source>
</evidence>
<protein>
    <submittedName>
        <fullName evidence="6">Pyrroloquinoline quinone-dependent dehydrogenase</fullName>
    </submittedName>
</protein>
<dbReference type="PROSITE" id="PS51257">
    <property type="entry name" value="PROKAR_LIPOPROTEIN"/>
    <property type="match status" value="1"/>
</dbReference>
<dbReference type="EMBL" id="CP089983">
    <property type="protein sequence ID" value="WXB08357.1"/>
    <property type="molecule type" value="Genomic_DNA"/>
</dbReference>
<feature type="domain" description="Pyrrolo-quinoline quinone repeat" evidence="5">
    <location>
        <begin position="48"/>
        <end position="640"/>
    </location>
</feature>
<comment type="cofactor">
    <cofactor evidence="1">
        <name>pyrroloquinoline quinone</name>
        <dbReference type="ChEBI" id="CHEBI:58442"/>
    </cofactor>
</comment>
<dbReference type="PANTHER" id="PTHR32303:SF4">
    <property type="entry name" value="QUINOPROTEIN GLUCOSE DEHYDROGENASE"/>
    <property type="match status" value="1"/>
</dbReference>
<feature type="compositionally biased region" description="Polar residues" evidence="4">
    <location>
        <begin position="408"/>
        <end position="418"/>
    </location>
</feature>
<dbReference type="SMART" id="SM00564">
    <property type="entry name" value="PQQ"/>
    <property type="match status" value="6"/>
</dbReference>
<dbReference type="InterPro" id="IPR018391">
    <property type="entry name" value="PQQ_b-propeller_rpt"/>
</dbReference>
<dbReference type="Pfam" id="PF01011">
    <property type="entry name" value="PQQ"/>
    <property type="match status" value="1"/>
</dbReference>
<dbReference type="CDD" id="cd10280">
    <property type="entry name" value="PQQ_mGDH"/>
    <property type="match status" value="1"/>
</dbReference>
<keyword evidence="7" id="KW-1185">Reference proteome</keyword>
<accession>A0ABZ2LC75</accession>
<evidence type="ECO:0000256" key="4">
    <source>
        <dbReference type="SAM" id="MobiDB-lite"/>
    </source>
</evidence>
<dbReference type="PANTHER" id="PTHR32303">
    <property type="entry name" value="QUINOPROTEIN ALCOHOL DEHYDROGENASE (CYTOCHROME C)"/>
    <property type="match status" value="1"/>
</dbReference>
<feature type="region of interest" description="Disordered" evidence="4">
    <location>
        <begin position="398"/>
        <end position="420"/>
    </location>
</feature>
<dbReference type="Proteomes" id="UP001374803">
    <property type="component" value="Chromosome"/>
</dbReference>
<dbReference type="InterPro" id="IPR011047">
    <property type="entry name" value="Quinoprotein_ADH-like_sf"/>
</dbReference>
<gene>
    <name evidence="6" type="ORF">LVJ94_14060</name>
</gene>
<reference evidence="6" key="1">
    <citation type="submission" date="2021-12" db="EMBL/GenBank/DDBJ databases">
        <title>Discovery of the Pendulisporaceae a myxobacterial family with distinct sporulation behavior and unique specialized metabolism.</title>
        <authorList>
            <person name="Garcia R."/>
            <person name="Popoff A."/>
            <person name="Bader C.D."/>
            <person name="Loehr J."/>
            <person name="Walesch S."/>
            <person name="Walt C."/>
            <person name="Boldt J."/>
            <person name="Bunk B."/>
            <person name="Haeckl F.J.F.P.J."/>
            <person name="Gunesch A.P."/>
            <person name="Birkelbach J."/>
            <person name="Nuebel U."/>
            <person name="Pietschmann T."/>
            <person name="Bach T."/>
            <person name="Mueller R."/>
        </authorList>
    </citation>
    <scope>NUCLEOTIDE SEQUENCE</scope>
    <source>
        <strain evidence="6">MSr11367</strain>
    </source>
</reference>
<dbReference type="SUPFAM" id="SSF50998">
    <property type="entry name" value="Quinoprotein alcohol dehydrogenase-like"/>
    <property type="match status" value="1"/>
</dbReference>
<sequence>MNLRNTACTLAMGAIALGVGSSCREASLESPEDAISTRETPLVAEGEWPGYGRDPGGARHSPLAQIDRSNAARLQPVWTYRTGDLAQGIFQPNKSTFQATPIYLWNTLYVSTGFNRVLALDPENGKPRWTFDPGLDISVPRPTGLTSRGVSAWEDASAPETAPRKRRIFLGTLDARLMALDAMTGRRCAGFAQNGSVDLTTGLANVTPGRYGVTSPPAIVNGVVVVGSIVLDGTGVDVPSGVVRAFDVRTGAERWRWDPIPRTPSDPGYEAWSHEEVARAGAGNVWSLMAVDAERDLVFLPTSSPAPDYYGGLRKGPGPHANSLVALRASTGALVWAYQVVHHDIWDYDIASPPLLTAIPRDGALVPSVAVATKPGHLFFLNRDTGIPIFPVEERPVPASDVPGEAASPTQPFPSLTPNLVGDTHVTPDDAFGLTLLDRQYCRGLLASARSEGLFTPASRGSSIQFPGPIGGAHWGGMAVDEARGLLITSVNRVADIVRVIPRNELYIPLPGEMIYEQVGTPYKVGRRVPRGLEIGFPCTPPPWGKLVAVDLATGGIRWDVPIGQFAEAKLIPGSEKWGSMLLGGPIVTDGGLVIVAGTMDDRIRIFDIETGKELWRADLPAGGQATPMTYRAPSGKQFVVIAAGGSTYLSRPPGDYLVAFALP</sequence>
<keyword evidence="3" id="KW-0560">Oxidoreductase</keyword>
<evidence type="ECO:0000313" key="7">
    <source>
        <dbReference type="Proteomes" id="UP001374803"/>
    </source>
</evidence>
<proteinExistence type="inferred from homology"/>
<evidence type="ECO:0000256" key="3">
    <source>
        <dbReference type="ARBA" id="ARBA00023002"/>
    </source>
</evidence>
<evidence type="ECO:0000313" key="6">
    <source>
        <dbReference type="EMBL" id="WXB08357.1"/>
    </source>
</evidence>
<dbReference type="Gene3D" id="2.140.10.10">
    <property type="entry name" value="Quinoprotein alcohol dehydrogenase-like superfamily"/>
    <property type="match status" value="2"/>
</dbReference>
<name>A0ABZ2LC75_9BACT</name>
<evidence type="ECO:0000256" key="2">
    <source>
        <dbReference type="ARBA" id="ARBA00008156"/>
    </source>
</evidence>
<organism evidence="6 7">
    <name type="scientific">Pendulispora rubella</name>
    <dbReference type="NCBI Taxonomy" id="2741070"/>
    <lineage>
        <taxon>Bacteria</taxon>
        <taxon>Pseudomonadati</taxon>
        <taxon>Myxococcota</taxon>
        <taxon>Myxococcia</taxon>
        <taxon>Myxococcales</taxon>
        <taxon>Sorangiineae</taxon>
        <taxon>Pendulisporaceae</taxon>
        <taxon>Pendulispora</taxon>
    </lineage>
</organism>